<evidence type="ECO:0000313" key="5">
    <source>
        <dbReference type="EMBL" id="OHT02197.1"/>
    </source>
</evidence>
<keyword evidence="6" id="KW-1185">Reference proteome</keyword>
<dbReference type="Pfam" id="PF01201">
    <property type="entry name" value="Ribosomal_S8e"/>
    <property type="match status" value="1"/>
</dbReference>
<dbReference type="VEuPathDB" id="TrichDB:TRFO_30758"/>
<dbReference type="RefSeq" id="XP_068355333.1">
    <property type="nucleotide sequence ID" value="XM_068507530.1"/>
</dbReference>
<dbReference type="EMBL" id="MLAK01000877">
    <property type="protein sequence ID" value="OHT02197.1"/>
    <property type="molecule type" value="Genomic_DNA"/>
</dbReference>
<evidence type="ECO:0000256" key="1">
    <source>
        <dbReference type="ARBA" id="ARBA00005257"/>
    </source>
</evidence>
<reference evidence="4" key="1">
    <citation type="submission" date="2016-07" db="EMBL/GenBank/DDBJ databases">
        <authorList>
            <person name="Rosa I.A."/>
            <person name="Brigido M.C."/>
            <person name="Santos E.O."/>
            <person name="Almeida L.G.P."/>
            <person name="Zingalli R.B."/>
            <person name="Vasconcelos A.T.R."/>
            <person name="Souza W."/>
            <person name="Benchimol M."/>
        </authorList>
    </citation>
    <scope>NUCLEOTIDE SEQUENCE</scope>
    <source>
        <strain evidence="4">30758</strain>
    </source>
</reference>
<sequence length="122" mass="13893">MNVVYHPSDNEFVRTNTLTRGSIVALDSAPFKNWYERQYGKPLGRSQYKRPENVNDKIRERWEKLANEAPVAQNLVQQFDQGRVLACVTSRPGQCGRADGYILEGEELDFYKARVAKGKGGK</sequence>
<dbReference type="Proteomes" id="UP000179807">
    <property type="component" value="Unassembled WGS sequence"/>
</dbReference>
<protein>
    <submittedName>
        <fullName evidence="5">40S ribosomal protein S8</fullName>
    </submittedName>
</protein>
<dbReference type="InterPro" id="IPR001047">
    <property type="entry name" value="Ribosomal_eS8"/>
</dbReference>
<proteinExistence type="inferred from homology"/>
<evidence type="ECO:0000256" key="3">
    <source>
        <dbReference type="ARBA" id="ARBA00023274"/>
    </source>
</evidence>
<dbReference type="EMBL" id="KX579671">
    <property type="protein sequence ID" value="ARM19903.1"/>
    <property type="molecule type" value="Genomic_DNA"/>
</dbReference>
<evidence type="ECO:0000313" key="6">
    <source>
        <dbReference type="Proteomes" id="UP000179807"/>
    </source>
</evidence>
<dbReference type="GO" id="GO:0006412">
    <property type="term" value="P:translation"/>
    <property type="evidence" value="ECO:0007669"/>
    <property type="project" value="InterPro"/>
</dbReference>
<dbReference type="Gene3D" id="1.10.168.20">
    <property type="entry name" value="Ribosomal protein S8e, subdomain"/>
    <property type="match status" value="1"/>
</dbReference>
<dbReference type="PANTHER" id="PTHR10394">
    <property type="entry name" value="40S RIBOSOMAL PROTEIN S8"/>
    <property type="match status" value="1"/>
</dbReference>
<name>A0A1J4JY46_9EUKA</name>
<comment type="similarity">
    <text evidence="1">Belongs to the eukaryotic ribosomal protein eS8 family.</text>
</comment>
<gene>
    <name evidence="5" type="ORF">TRFO_30758</name>
</gene>
<evidence type="ECO:0000313" key="4">
    <source>
        <dbReference type="EMBL" id="ARM19903.1"/>
    </source>
</evidence>
<keyword evidence="3" id="KW-0687">Ribonucleoprotein</keyword>
<dbReference type="GO" id="GO:0003735">
    <property type="term" value="F:structural constituent of ribosome"/>
    <property type="evidence" value="ECO:0007669"/>
    <property type="project" value="InterPro"/>
</dbReference>
<accession>A0A1J4JY46</accession>
<dbReference type="GeneID" id="94842234"/>
<reference evidence="4" key="3">
    <citation type="journal article" date="2017" name="Biol. Cell">
        <title>The costa of trichomonads: A complex macromolecular cytoskeleton structure made of uncommon proteins.</title>
        <authorList>
            <person name="de Andrade Rosa I."/>
            <person name="Brigido M.C."/>
            <person name="de Oliveira Santos E."/>
            <person name="Gonzaga L."/>
            <person name="Zingali R.B."/>
            <person name="de Vasconcelos A.T."/>
            <person name="de Souza W."/>
            <person name="Benchimol M."/>
        </authorList>
    </citation>
    <scope>NUCLEOTIDE SEQUENCE</scope>
    <source>
        <strain evidence="4">30758</strain>
    </source>
</reference>
<dbReference type="Gene3D" id="3.10.290.70">
    <property type="match status" value="1"/>
</dbReference>
<reference evidence="5 6" key="2">
    <citation type="submission" date="2016-10" db="EMBL/GenBank/DDBJ databases">
        <authorList>
            <person name="Benchimol M."/>
            <person name="Almeida L.G."/>
            <person name="Vasconcelos A.T."/>
            <person name="Perreira-Neves A."/>
            <person name="Rosa I.A."/>
            <person name="Tasca T."/>
            <person name="Bogo M.R."/>
            <person name="de Souza W."/>
        </authorList>
    </citation>
    <scope>NUCLEOTIDE SEQUENCE [LARGE SCALE GENOMIC DNA]</scope>
    <source>
        <strain evidence="5 6">K</strain>
    </source>
</reference>
<organism evidence="5 6">
    <name type="scientific">Tritrichomonas foetus</name>
    <dbReference type="NCBI Taxonomy" id="1144522"/>
    <lineage>
        <taxon>Eukaryota</taxon>
        <taxon>Metamonada</taxon>
        <taxon>Parabasalia</taxon>
        <taxon>Tritrichomonadida</taxon>
        <taxon>Tritrichomonadidae</taxon>
        <taxon>Tritrichomonas</taxon>
    </lineage>
</organism>
<keyword evidence="2 5" id="KW-0689">Ribosomal protein</keyword>
<dbReference type="GO" id="GO:0005840">
    <property type="term" value="C:ribosome"/>
    <property type="evidence" value="ECO:0007669"/>
    <property type="project" value="UniProtKB-KW"/>
</dbReference>
<evidence type="ECO:0000256" key="2">
    <source>
        <dbReference type="ARBA" id="ARBA00022980"/>
    </source>
</evidence>
<dbReference type="InterPro" id="IPR042563">
    <property type="entry name" value="Ribosomal_protein_eS8_euk"/>
</dbReference>
<dbReference type="OrthoDB" id="1703270at2759"/>
<dbReference type="GO" id="GO:1990904">
    <property type="term" value="C:ribonucleoprotein complex"/>
    <property type="evidence" value="ECO:0007669"/>
    <property type="project" value="UniProtKB-KW"/>
</dbReference>
<dbReference type="InterPro" id="IPR022309">
    <property type="entry name" value="Ribosomal_Se8/biogenesis_NSA2"/>
</dbReference>
<dbReference type="AlphaFoldDB" id="A0A1J4JY46"/>